<proteinExistence type="predicted"/>
<protein>
    <recommendedName>
        <fullName evidence="3">General secretion pathway protein L</fullName>
    </recommendedName>
</protein>
<keyword evidence="2" id="KW-1185">Reference proteome</keyword>
<reference evidence="2" key="1">
    <citation type="submission" date="2016-10" db="EMBL/GenBank/DDBJ databases">
        <authorList>
            <person name="Varghese N."/>
            <person name="Submissions S."/>
        </authorList>
    </citation>
    <scope>NUCLEOTIDE SEQUENCE [LARGE SCALE GENOMIC DNA]</scope>
    <source>
        <strain evidence="2">JCM 21621</strain>
    </source>
</reference>
<dbReference type="STRING" id="198616.SAMN05216193_10124"/>
<dbReference type="AlphaFoldDB" id="A0A1G9YGC5"/>
<sequence length="298" mass="33672">MSHVPRAGRAQALALKLPGLSPYRQTGHYAVWRGGLVQLWLWDEQARVQAAEDFSEPVRHYRCIPETLLQAPATAMPCVRLIEVRTGLDLQVWKDGVLLLSIHHAAAPSPEQVRNLLRGIQGLDMPVALPVERLALLPAPWAASAGLTRAAEWEFWLSRGMLAMLLVLCGFHLAQGASWWWGERDLDARQEVLAAQVEPLLSARNRAQQASAEAAEWQRMMQQPSQVELLRRLANLLPNDSQVLKWRFHENELELLVATQRMDPRFFVQRFQDEGGFHDVRVEPSPQGDGLQLAMSLR</sequence>
<name>A0A1G9YGC5_9PSED</name>
<accession>A0A1G9YGC5</accession>
<evidence type="ECO:0008006" key="3">
    <source>
        <dbReference type="Google" id="ProtNLM"/>
    </source>
</evidence>
<dbReference type="EMBL" id="FNIJ01000001">
    <property type="protein sequence ID" value="SDN07555.1"/>
    <property type="molecule type" value="Genomic_DNA"/>
</dbReference>
<evidence type="ECO:0000313" key="1">
    <source>
        <dbReference type="EMBL" id="SDN07555.1"/>
    </source>
</evidence>
<organism evidence="1 2">
    <name type="scientific">Pseudomonas jinjuensis</name>
    <dbReference type="NCBI Taxonomy" id="198616"/>
    <lineage>
        <taxon>Bacteria</taxon>
        <taxon>Pseudomonadati</taxon>
        <taxon>Pseudomonadota</taxon>
        <taxon>Gammaproteobacteria</taxon>
        <taxon>Pseudomonadales</taxon>
        <taxon>Pseudomonadaceae</taxon>
        <taxon>Pseudomonas</taxon>
    </lineage>
</organism>
<dbReference type="Proteomes" id="UP000242957">
    <property type="component" value="Unassembled WGS sequence"/>
</dbReference>
<evidence type="ECO:0000313" key="2">
    <source>
        <dbReference type="Proteomes" id="UP000242957"/>
    </source>
</evidence>
<gene>
    <name evidence="1" type="ORF">SAMN05216193_10124</name>
</gene>